<dbReference type="Proteomes" id="UP001157034">
    <property type="component" value="Unassembled WGS sequence"/>
</dbReference>
<dbReference type="RefSeq" id="WP_344199791.1">
    <property type="nucleotide sequence ID" value="NZ_BAAAQO010000002.1"/>
</dbReference>
<organism evidence="2 3">
    <name type="scientific">Pseudolysinimonas kribbensis</name>
    <dbReference type="NCBI Taxonomy" id="433641"/>
    <lineage>
        <taxon>Bacteria</taxon>
        <taxon>Bacillati</taxon>
        <taxon>Actinomycetota</taxon>
        <taxon>Actinomycetes</taxon>
        <taxon>Micrococcales</taxon>
        <taxon>Microbacteriaceae</taxon>
        <taxon>Pseudolysinimonas</taxon>
    </lineage>
</organism>
<feature type="transmembrane region" description="Helical" evidence="1">
    <location>
        <begin position="18"/>
        <end position="37"/>
    </location>
</feature>
<keyword evidence="1" id="KW-1133">Transmembrane helix</keyword>
<evidence type="ECO:0000313" key="2">
    <source>
        <dbReference type="EMBL" id="GMA94670.1"/>
    </source>
</evidence>
<gene>
    <name evidence="2" type="ORF">GCM10025881_14940</name>
</gene>
<evidence type="ECO:0008006" key="4">
    <source>
        <dbReference type="Google" id="ProtNLM"/>
    </source>
</evidence>
<proteinExistence type="predicted"/>
<feature type="transmembrane region" description="Helical" evidence="1">
    <location>
        <begin position="57"/>
        <end position="74"/>
    </location>
</feature>
<keyword evidence="1" id="KW-0812">Transmembrane</keyword>
<reference evidence="3" key="1">
    <citation type="journal article" date="2019" name="Int. J. Syst. Evol. Microbiol.">
        <title>The Global Catalogue of Microorganisms (GCM) 10K type strain sequencing project: providing services to taxonomists for standard genome sequencing and annotation.</title>
        <authorList>
            <consortium name="The Broad Institute Genomics Platform"/>
            <consortium name="The Broad Institute Genome Sequencing Center for Infectious Disease"/>
            <person name="Wu L."/>
            <person name="Ma J."/>
        </authorList>
    </citation>
    <scope>NUCLEOTIDE SEQUENCE [LARGE SCALE GENOMIC DNA]</scope>
    <source>
        <strain evidence="3">NBRC 108894</strain>
    </source>
</reference>
<name>A0ABQ6K521_9MICO</name>
<keyword evidence="3" id="KW-1185">Reference proteome</keyword>
<feature type="transmembrane region" description="Helical" evidence="1">
    <location>
        <begin position="106"/>
        <end position="128"/>
    </location>
</feature>
<protein>
    <recommendedName>
        <fullName evidence="4">Integral membrane protein</fullName>
    </recommendedName>
</protein>
<dbReference type="EMBL" id="BSVB01000001">
    <property type="protein sequence ID" value="GMA94670.1"/>
    <property type="molecule type" value="Genomic_DNA"/>
</dbReference>
<accession>A0ABQ6K521</accession>
<evidence type="ECO:0000256" key="1">
    <source>
        <dbReference type="SAM" id="Phobius"/>
    </source>
</evidence>
<evidence type="ECO:0000313" key="3">
    <source>
        <dbReference type="Proteomes" id="UP001157034"/>
    </source>
</evidence>
<comment type="caution">
    <text evidence="2">The sequence shown here is derived from an EMBL/GenBank/DDBJ whole genome shotgun (WGS) entry which is preliminary data.</text>
</comment>
<keyword evidence="1" id="KW-0472">Membrane</keyword>
<sequence>MHDEVTPVTRSGPRWPRWVFRVTATLAAVMLFDQAIFAGQFLSGVYPALDLHRENATYAGICVLVAAVAAVLQFRPGRGPWWPIVGYVLLFGLIGLQILLGFMHTLALHIPLGVAIILIATALAVWAWRRTWPR</sequence>
<feature type="transmembrane region" description="Helical" evidence="1">
    <location>
        <begin position="81"/>
        <end position="100"/>
    </location>
</feature>